<dbReference type="AlphaFoldDB" id="T1JIV0"/>
<dbReference type="HOGENOM" id="CLU_2429875_0_0_1"/>
<evidence type="ECO:0000313" key="2">
    <source>
        <dbReference type="Proteomes" id="UP000014500"/>
    </source>
</evidence>
<proteinExistence type="predicted"/>
<sequence length="91" mass="10477">MSMTTFRSHCENSNVSFLFLPNLAIESRNRSWEHFCSRQSLPFCSSAGRLQVEYAPILEMSSTHRDAMAHEIRPQNRPVATISDLNMVILY</sequence>
<protein>
    <submittedName>
        <fullName evidence="1">Uncharacterized protein</fullName>
    </submittedName>
</protein>
<dbReference type="EMBL" id="JH432004">
    <property type="status" value="NOT_ANNOTATED_CDS"/>
    <property type="molecule type" value="Genomic_DNA"/>
</dbReference>
<dbReference type="Proteomes" id="UP000014500">
    <property type="component" value="Unassembled WGS sequence"/>
</dbReference>
<reference evidence="1" key="2">
    <citation type="submission" date="2015-02" db="UniProtKB">
        <authorList>
            <consortium name="EnsemblMetazoa"/>
        </authorList>
    </citation>
    <scope>IDENTIFICATION</scope>
</reference>
<reference evidence="2" key="1">
    <citation type="submission" date="2011-05" db="EMBL/GenBank/DDBJ databases">
        <authorList>
            <person name="Richards S.R."/>
            <person name="Qu J."/>
            <person name="Jiang H."/>
            <person name="Jhangiani S.N."/>
            <person name="Agravi P."/>
            <person name="Goodspeed R."/>
            <person name="Gross S."/>
            <person name="Mandapat C."/>
            <person name="Jackson L."/>
            <person name="Mathew T."/>
            <person name="Pu L."/>
            <person name="Thornton R."/>
            <person name="Saada N."/>
            <person name="Wilczek-Boney K.B."/>
            <person name="Lee S."/>
            <person name="Kovar C."/>
            <person name="Wu Y."/>
            <person name="Scherer S.E."/>
            <person name="Worley K.C."/>
            <person name="Muzny D.M."/>
            <person name="Gibbs R."/>
        </authorList>
    </citation>
    <scope>NUCLEOTIDE SEQUENCE</scope>
    <source>
        <strain evidence="2">Brora</strain>
    </source>
</reference>
<organism evidence="1 2">
    <name type="scientific">Strigamia maritima</name>
    <name type="common">European centipede</name>
    <name type="synonym">Geophilus maritimus</name>
    <dbReference type="NCBI Taxonomy" id="126957"/>
    <lineage>
        <taxon>Eukaryota</taxon>
        <taxon>Metazoa</taxon>
        <taxon>Ecdysozoa</taxon>
        <taxon>Arthropoda</taxon>
        <taxon>Myriapoda</taxon>
        <taxon>Chilopoda</taxon>
        <taxon>Pleurostigmophora</taxon>
        <taxon>Geophilomorpha</taxon>
        <taxon>Linotaeniidae</taxon>
        <taxon>Strigamia</taxon>
    </lineage>
</organism>
<name>T1JIV0_STRMM</name>
<keyword evidence="2" id="KW-1185">Reference proteome</keyword>
<evidence type="ECO:0000313" key="1">
    <source>
        <dbReference type="EnsemblMetazoa" id="SMAR013781-PA"/>
    </source>
</evidence>
<accession>T1JIV0</accession>
<dbReference type="EnsemblMetazoa" id="SMAR013781-RA">
    <property type="protein sequence ID" value="SMAR013781-PA"/>
    <property type="gene ID" value="SMAR013781"/>
</dbReference>